<dbReference type="InterPro" id="IPR034732">
    <property type="entry name" value="EPHD"/>
</dbReference>
<protein>
    <submittedName>
        <fullName evidence="7">Transcription factor 20</fullName>
    </submittedName>
</protein>
<evidence type="ECO:0000259" key="6">
    <source>
        <dbReference type="PROSITE" id="PS51805"/>
    </source>
</evidence>
<accession>A0AAD9B5Q4</accession>
<dbReference type="InterPro" id="IPR001965">
    <property type="entry name" value="Znf_PHD"/>
</dbReference>
<dbReference type="Proteomes" id="UP001228049">
    <property type="component" value="Unassembled WGS sequence"/>
</dbReference>
<evidence type="ECO:0000256" key="5">
    <source>
        <dbReference type="SAM" id="MobiDB-lite"/>
    </source>
</evidence>
<feature type="region of interest" description="Disordered" evidence="5">
    <location>
        <begin position="318"/>
        <end position="366"/>
    </location>
</feature>
<feature type="compositionally biased region" description="Polar residues" evidence="5">
    <location>
        <begin position="330"/>
        <end position="350"/>
    </location>
</feature>
<keyword evidence="4" id="KW-0862">Zinc</keyword>
<name>A0AAD9B5Q4_DISEL</name>
<gene>
    <name evidence="7" type="ORF">KUDE01_003135</name>
</gene>
<dbReference type="Gene3D" id="3.30.40.10">
    <property type="entry name" value="Zinc/RING finger domain, C3HC4 (zinc finger)"/>
    <property type="match status" value="1"/>
</dbReference>
<evidence type="ECO:0000313" key="7">
    <source>
        <dbReference type="EMBL" id="KAK1877827.1"/>
    </source>
</evidence>
<proteinExistence type="predicted"/>
<dbReference type="PANTHER" id="PTHR14955:SF4">
    <property type="entry name" value="PHD-TYPE DOMAIN-CONTAINING PROTEIN"/>
    <property type="match status" value="1"/>
</dbReference>
<evidence type="ECO:0000256" key="2">
    <source>
        <dbReference type="ARBA" id="ARBA00022723"/>
    </source>
</evidence>
<dbReference type="Pfam" id="PF13771">
    <property type="entry name" value="zf-HC5HC2H"/>
    <property type="match status" value="1"/>
</dbReference>
<evidence type="ECO:0000256" key="1">
    <source>
        <dbReference type="ARBA" id="ARBA00022553"/>
    </source>
</evidence>
<dbReference type="GO" id="GO:0005634">
    <property type="term" value="C:nucleus"/>
    <property type="evidence" value="ECO:0007669"/>
    <property type="project" value="TreeGrafter"/>
</dbReference>
<feature type="region of interest" description="Disordered" evidence="5">
    <location>
        <begin position="241"/>
        <end position="268"/>
    </location>
</feature>
<dbReference type="AlphaFoldDB" id="A0AAD9B5Q4"/>
<dbReference type="EMBL" id="JASDAP010000027">
    <property type="protein sequence ID" value="KAK1877827.1"/>
    <property type="molecule type" value="Genomic_DNA"/>
</dbReference>
<dbReference type="PANTHER" id="PTHR14955">
    <property type="entry name" value="RETINOIC ACID INDUCED 1/TRANSCRIPTION FACTOR 20"/>
    <property type="match status" value="1"/>
</dbReference>
<feature type="domain" description="PHD-type" evidence="6">
    <location>
        <begin position="456"/>
        <end position="572"/>
    </location>
</feature>
<evidence type="ECO:0000256" key="4">
    <source>
        <dbReference type="ARBA" id="ARBA00022833"/>
    </source>
</evidence>
<dbReference type="GO" id="GO:0006357">
    <property type="term" value="P:regulation of transcription by RNA polymerase II"/>
    <property type="evidence" value="ECO:0007669"/>
    <property type="project" value="TreeGrafter"/>
</dbReference>
<evidence type="ECO:0000313" key="8">
    <source>
        <dbReference type="Proteomes" id="UP001228049"/>
    </source>
</evidence>
<feature type="region of interest" description="Disordered" evidence="5">
    <location>
        <begin position="164"/>
        <end position="189"/>
    </location>
</feature>
<keyword evidence="1" id="KW-0597">Phosphoprotein</keyword>
<organism evidence="7 8">
    <name type="scientific">Dissostichus eleginoides</name>
    <name type="common">Patagonian toothfish</name>
    <name type="synonym">Dissostichus amissus</name>
    <dbReference type="NCBI Taxonomy" id="100907"/>
    <lineage>
        <taxon>Eukaryota</taxon>
        <taxon>Metazoa</taxon>
        <taxon>Chordata</taxon>
        <taxon>Craniata</taxon>
        <taxon>Vertebrata</taxon>
        <taxon>Euteleostomi</taxon>
        <taxon>Actinopterygii</taxon>
        <taxon>Neopterygii</taxon>
        <taxon>Teleostei</taxon>
        <taxon>Neoteleostei</taxon>
        <taxon>Acanthomorphata</taxon>
        <taxon>Eupercaria</taxon>
        <taxon>Perciformes</taxon>
        <taxon>Notothenioidei</taxon>
        <taxon>Nototheniidae</taxon>
        <taxon>Dissostichus</taxon>
    </lineage>
</organism>
<comment type="caution">
    <text evidence="7">The sequence shown here is derived from an EMBL/GenBank/DDBJ whole genome shotgun (WGS) entry which is preliminary data.</text>
</comment>
<dbReference type="InterPro" id="IPR052440">
    <property type="entry name" value="Trans_Reg/Chrom_Remod"/>
</dbReference>
<dbReference type="SMART" id="SM00249">
    <property type="entry name" value="PHD"/>
    <property type="match status" value="1"/>
</dbReference>
<keyword evidence="8" id="KW-1185">Reference proteome</keyword>
<dbReference type="GO" id="GO:0008270">
    <property type="term" value="F:zinc ion binding"/>
    <property type="evidence" value="ECO:0007669"/>
    <property type="project" value="UniProtKB-KW"/>
</dbReference>
<dbReference type="PROSITE" id="PS51805">
    <property type="entry name" value="EPHD"/>
    <property type="match status" value="1"/>
</dbReference>
<keyword evidence="2" id="KW-0479">Metal-binding</keyword>
<feature type="compositionally biased region" description="Basic and acidic residues" evidence="5">
    <location>
        <begin position="351"/>
        <end position="362"/>
    </location>
</feature>
<dbReference type="InterPro" id="IPR013083">
    <property type="entry name" value="Znf_RING/FYVE/PHD"/>
</dbReference>
<keyword evidence="3" id="KW-0863">Zinc-finger</keyword>
<sequence>MEVSPQDPSLMAMDLSKGFSVHPLSRGHTEAMDLGKKPEWYHRRLPSCSPEISSPYRSRASSSYNSQPGLHCRNMEQGPEALSNYMNSTLAPGLYPNGNLWHAGFSVPESSGGEESDSGSDVIFLVSSAKEPLLCSSFLQDSMRHIVEPLSPAVSSLEEERGCYHLPQPLSSPSPDSSDSEESSDSSVDIPIHHARPVVLLSDLNTVYTHPAESLVDISSDDSDIIEVSVTSKNKKTVSCKKSLARETPPQSEDEKAQPRRIRRSTRIRRSVSEISQYICSESPRSLSRYSLRRQAKNDVVGIYNESCDSDDMMEYEARFSSSDTEESASQENVSQRVSSGSEESDAASQTDRKSPQREQQPRCKAIIVNERSLPPFVKQKKQELNRHKKAQVLQSSMKLGRSGSESGGEAALLCCLCGQTANATGLGDLHGPYHPTGPSLLCKTEQKEEGQLNASRSSVNSSDNDCDGVKSLLEGDNRSLPKVPLRVDEGWIHGDCGIWSTGVFLVGGKLYGLEEAAQLAQETKCSACQQTGAIMGCFQKGCHRSYHYSCAIQSGCVLNEDNFSIRCPEHKKKPLTSVNKRHKR</sequence>
<evidence type="ECO:0000256" key="3">
    <source>
        <dbReference type="ARBA" id="ARBA00022771"/>
    </source>
</evidence>
<reference evidence="7" key="1">
    <citation type="submission" date="2023-04" db="EMBL/GenBank/DDBJ databases">
        <title>Chromosome-level genome of Chaenocephalus aceratus.</title>
        <authorList>
            <person name="Park H."/>
        </authorList>
    </citation>
    <scope>NUCLEOTIDE SEQUENCE</scope>
    <source>
        <strain evidence="7">DE</strain>
        <tissue evidence="7">Muscle</tissue>
    </source>
</reference>
<feature type="compositionally biased region" description="Basic residues" evidence="5">
    <location>
        <begin position="259"/>
        <end position="268"/>
    </location>
</feature>